<feature type="domain" description="YjiS-like" evidence="1">
    <location>
        <begin position="27"/>
        <end position="61"/>
    </location>
</feature>
<dbReference type="GeneID" id="78396108"/>
<dbReference type="Pfam" id="PF06568">
    <property type="entry name" value="YjiS-like"/>
    <property type="match status" value="1"/>
</dbReference>
<protein>
    <recommendedName>
        <fullName evidence="1">YjiS-like domain-containing protein</fullName>
    </recommendedName>
</protein>
<evidence type="ECO:0000313" key="2">
    <source>
        <dbReference type="EMBL" id="CRL11443.1"/>
    </source>
</evidence>
<keyword evidence="3" id="KW-1185">Reference proteome</keyword>
<sequence length="72" mass="7992">MAAVDNITTRKGAAAFSLRAAFDELKDKIARYRMYRETINELSSLSGRELADLGMSRAQLRSVAYEAAYGTK</sequence>
<evidence type="ECO:0000313" key="3">
    <source>
        <dbReference type="Proteomes" id="UP000043764"/>
    </source>
</evidence>
<dbReference type="OrthoDB" id="8244198at2"/>
<proteinExistence type="predicted"/>
<evidence type="ECO:0000259" key="1">
    <source>
        <dbReference type="Pfam" id="PF06568"/>
    </source>
</evidence>
<dbReference type="AlphaFoldDB" id="A0A0H5DJU7"/>
<dbReference type="EMBL" id="CVRL01000033">
    <property type="protein sequence ID" value="CRL11443.1"/>
    <property type="molecule type" value="Genomic_DNA"/>
</dbReference>
<reference evidence="2 3" key="1">
    <citation type="submission" date="2015-05" db="EMBL/GenBank/DDBJ databases">
        <authorList>
            <person name="Rodrigo-Torres Lidia"/>
            <person name="Arahal R.David."/>
        </authorList>
    </citation>
    <scope>NUCLEOTIDE SEQUENCE [LARGE SCALE GENOMIC DNA]</scope>
    <source>
        <strain evidence="2 3">CECT 7321</strain>
    </source>
</reference>
<dbReference type="InterPro" id="IPR009506">
    <property type="entry name" value="YjiS-like"/>
</dbReference>
<dbReference type="Proteomes" id="UP000043764">
    <property type="component" value="Unassembled WGS sequence"/>
</dbReference>
<dbReference type="RefSeq" id="WP_008559016.1">
    <property type="nucleotide sequence ID" value="NZ_BSKQ01000001.1"/>
</dbReference>
<organism evidence="2 3">
    <name type="scientific">Phaeobacter italicus</name>
    <dbReference type="NCBI Taxonomy" id="481446"/>
    <lineage>
        <taxon>Bacteria</taxon>
        <taxon>Pseudomonadati</taxon>
        <taxon>Pseudomonadota</taxon>
        <taxon>Alphaproteobacteria</taxon>
        <taxon>Rhodobacterales</taxon>
        <taxon>Roseobacteraceae</taxon>
        <taxon>Phaeobacter</taxon>
    </lineage>
</organism>
<name>A0A0H5DJU7_9RHOB</name>
<gene>
    <name evidence="2" type="ORF">NIT7321_02311</name>
</gene>
<accession>A0A0H5DJU7</accession>
<dbReference type="STRING" id="481446.NIT7645_00708"/>